<dbReference type="Pfam" id="PF00194">
    <property type="entry name" value="Carb_anhydrase"/>
    <property type="match status" value="1"/>
</dbReference>
<proteinExistence type="inferred from homology"/>
<dbReference type="GO" id="GO:0005886">
    <property type="term" value="C:plasma membrane"/>
    <property type="evidence" value="ECO:0007669"/>
    <property type="project" value="InterPro"/>
</dbReference>
<sequence>MSGKKINLDSSELSGNSAHDGIITSQPSNVPQMQASYAAVHPLKHNPHSFYAAMMDCLGAFCGFMGSIPLCCCCFPNPYKKVDQGNVGLISRFGQYYKSVDPGLVKVNVITEDLIKVDVKIQITEIPRQAIMTKDNVYIHIDSIIYWHIINPYQAVYGVTDVRKALIERTQTTLRHTLGARVLQDCIENREAIAYEIKEIIDEPAHAWGVKVESILIRDIVFSSELQASLSSAAQQKRIGESKVILAQAEVDSAKLMRQAAEILNSPAAMQIRYLETMASMSKAAGTKVIFMPTNSSFEGLPNSVVASVFSVKAESKVIFSYDGKTGPAFWHLLPNSSSICIEGRRQSPINLFSKIDLIKKFKPPCDVRVQNIRKAELAHTGNTLEVALSKEEEGAEGGGEEFLPAQFTVENETYKLLQFHFHTPSEHRIDGKHLDVEMHLVFKSPSEKISVAAVFFNVDHKGMDNKFLKPILQRPPKPNEAIEIRNINLKQIFRNINNIQKPYSYTGSLTTPPCTEGVLWWINDKHIQPISHHQRIKLRDAIGFNSRYTQVRELEPEPESKSDSFLKENEKDRFKEPEPESKSDSFLKEYEKDHSKKPKPKPKKPESKSDSFLKEYEKDHSKKPIPKPKKPKSKSESFLKEYEKDHSKKPKSKPKKPESKSEIFLKEYKKNHPLD</sequence>
<dbReference type="GO" id="GO:0098552">
    <property type="term" value="C:side of membrane"/>
    <property type="evidence" value="ECO:0007669"/>
    <property type="project" value="UniProtKB-ARBA"/>
</dbReference>
<dbReference type="Gene3D" id="6.10.250.2090">
    <property type="match status" value="1"/>
</dbReference>
<evidence type="ECO:0000256" key="2">
    <source>
        <dbReference type="SAM" id="MobiDB-lite"/>
    </source>
</evidence>
<feature type="compositionally biased region" description="Basic and acidic residues" evidence="2">
    <location>
        <begin position="656"/>
        <end position="676"/>
    </location>
</feature>
<dbReference type="EMBL" id="WTPW01001856">
    <property type="protein sequence ID" value="KAF0411256.1"/>
    <property type="molecule type" value="Genomic_DNA"/>
</dbReference>
<keyword evidence="5" id="KW-1185">Reference proteome</keyword>
<evidence type="ECO:0000313" key="5">
    <source>
        <dbReference type="Proteomes" id="UP000439903"/>
    </source>
</evidence>
<dbReference type="Gene3D" id="3.10.200.10">
    <property type="entry name" value="Alpha carbonic anhydrase"/>
    <property type="match status" value="1"/>
</dbReference>
<feature type="compositionally biased region" description="Basic and acidic residues" evidence="2">
    <location>
        <begin position="634"/>
        <end position="647"/>
    </location>
</feature>
<comment type="caution">
    <text evidence="4">The sequence shown here is derived from an EMBL/GenBank/DDBJ whole genome shotgun (WGS) entry which is preliminary data.</text>
</comment>
<feature type="region of interest" description="Disordered" evidence="2">
    <location>
        <begin position="553"/>
        <end position="676"/>
    </location>
</feature>
<protein>
    <submittedName>
        <fullName evidence="4">Stomatin-like protein</fullName>
    </submittedName>
</protein>
<dbReference type="Proteomes" id="UP000439903">
    <property type="component" value="Unassembled WGS sequence"/>
</dbReference>
<name>A0A8H3X583_GIGMA</name>
<dbReference type="SUPFAM" id="SSF117892">
    <property type="entry name" value="Band 7/SPFH domain"/>
    <property type="match status" value="1"/>
</dbReference>
<reference evidence="4 5" key="1">
    <citation type="journal article" date="2019" name="Environ. Microbiol.">
        <title>At the nexus of three kingdoms: the genome of the mycorrhizal fungus Gigaspora margarita provides insights into plant, endobacterial and fungal interactions.</title>
        <authorList>
            <person name="Venice F."/>
            <person name="Ghignone S."/>
            <person name="Salvioli di Fossalunga A."/>
            <person name="Amselem J."/>
            <person name="Novero M."/>
            <person name="Xianan X."/>
            <person name="Sedzielewska Toro K."/>
            <person name="Morin E."/>
            <person name="Lipzen A."/>
            <person name="Grigoriev I.V."/>
            <person name="Henrissat B."/>
            <person name="Martin F.M."/>
            <person name="Bonfante P."/>
        </authorList>
    </citation>
    <scope>NUCLEOTIDE SEQUENCE [LARGE SCALE GENOMIC DNA]</scope>
    <source>
        <strain evidence="4 5">BEG34</strain>
    </source>
</reference>
<evidence type="ECO:0000313" key="4">
    <source>
        <dbReference type="EMBL" id="KAF0411256.1"/>
    </source>
</evidence>
<accession>A0A8H3X583</accession>
<dbReference type="PRINTS" id="PR00721">
    <property type="entry name" value="STOMATIN"/>
</dbReference>
<feature type="compositionally biased region" description="Basic and acidic residues" evidence="2">
    <location>
        <begin position="553"/>
        <end position="595"/>
    </location>
</feature>
<dbReference type="InterPro" id="IPR036013">
    <property type="entry name" value="Band_7/SPFH_dom_sf"/>
</dbReference>
<gene>
    <name evidence="4" type="ORF">F8M41_008226</name>
</gene>
<dbReference type="CDD" id="cd13437">
    <property type="entry name" value="SPFH_alloslipin"/>
    <property type="match status" value="1"/>
</dbReference>
<feature type="compositionally biased region" description="Basic and acidic residues" evidence="2">
    <location>
        <begin position="604"/>
        <end position="623"/>
    </location>
</feature>
<dbReference type="InterPro" id="IPR001148">
    <property type="entry name" value="CA_dom"/>
</dbReference>
<dbReference type="Gene3D" id="3.30.479.30">
    <property type="entry name" value="Band 7 domain"/>
    <property type="match status" value="1"/>
</dbReference>
<dbReference type="InterPro" id="IPR043202">
    <property type="entry name" value="Band-7_stomatin-like"/>
</dbReference>
<organism evidence="4 5">
    <name type="scientific">Gigaspora margarita</name>
    <dbReference type="NCBI Taxonomy" id="4874"/>
    <lineage>
        <taxon>Eukaryota</taxon>
        <taxon>Fungi</taxon>
        <taxon>Fungi incertae sedis</taxon>
        <taxon>Mucoromycota</taxon>
        <taxon>Glomeromycotina</taxon>
        <taxon>Glomeromycetes</taxon>
        <taxon>Diversisporales</taxon>
        <taxon>Gigasporaceae</taxon>
        <taxon>Gigaspora</taxon>
    </lineage>
</organism>
<comment type="similarity">
    <text evidence="1">Belongs to the band 7/mec-2 family.</text>
</comment>
<dbReference type="SMART" id="SM00244">
    <property type="entry name" value="PHB"/>
    <property type="match status" value="1"/>
</dbReference>
<feature type="compositionally biased region" description="Basic residues" evidence="2">
    <location>
        <begin position="624"/>
        <end position="633"/>
    </location>
</feature>
<dbReference type="SMART" id="SM01057">
    <property type="entry name" value="Carb_anhydrase"/>
    <property type="match status" value="1"/>
</dbReference>
<dbReference type="FunFam" id="3.30.479.30:FF:000004">
    <property type="entry name" value="Putative membrane protease family, stomatin"/>
    <property type="match status" value="1"/>
</dbReference>
<evidence type="ECO:0000259" key="3">
    <source>
        <dbReference type="PROSITE" id="PS51144"/>
    </source>
</evidence>
<evidence type="ECO:0000256" key="1">
    <source>
        <dbReference type="ARBA" id="ARBA00008164"/>
    </source>
</evidence>
<dbReference type="InterPro" id="IPR001107">
    <property type="entry name" value="Band_7"/>
</dbReference>
<dbReference type="AlphaFoldDB" id="A0A8H3X583"/>
<dbReference type="PANTHER" id="PTHR10264:SF19">
    <property type="entry name" value="AT06885P-RELATED"/>
    <property type="match status" value="1"/>
</dbReference>
<dbReference type="InterPro" id="IPR041891">
    <property type="entry name" value="Alpha_CA_prokaryot-like"/>
</dbReference>
<dbReference type="Pfam" id="PF01145">
    <property type="entry name" value="Band_7"/>
    <property type="match status" value="1"/>
</dbReference>
<dbReference type="SUPFAM" id="SSF51069">
    <property type="entry name" value="Carbonic anhydrase"/>
    <property type="match status" value="1"/>
</dbReference>
<dbReference type="InterPro" id="IPR036398">
    <property type="entry name" value="CA_dom_sf"/>
</dbReference>
<feature type="domain" description="Alpha-carbonic anhydrase" evidence="3">
    <location>
        <begin position="318"/>
        <end position="571"/>
    </location>
</feature>
<dbReference type="PROSITE" id="PS51144">
    <property type="entry name" value="ALPHA_CA_2"/>
    <property type="match status" value="1"/>
</dbReference>
<dbReference type="InterPro" id="IPR001972">
    <property type="entry name" value="Stomatin_HflK_fam"/>
</dbReference>
<dbReference type="PANTHER" id="PTHR10264">
    <property type="entry name" value="BAND 7 PROTEIN-RELATED"/>
    <property type="match status" value="1"/>
</dbReference>
<dbReference type="CDD" id="cd03124">
    <property type="entry name" value="alpha_CA_prokaryotic_like"/>
    <property type="match status" value="1"/>
</dbReference>
<dbReference type="OrthoDB" id="429145at2759"/>